<comment type="caution">
    <text evidence="7">The sequence shown here is derived from an EMBL/GenBank/DDBJ whole genome shotgun (WGS) entry which is preliminary data.</text>
</comment>
<dbReference type="EMBL" id="AACFVE010000183">
    <property type="protein sequence ID" value="EAK3904269.1"/>
    <property type="molecule type" value="Genomic_DNA"/>
</dbReference>
<keyword evidence="5" id="KW-0560">Oxidoreductase</keyword>
<comment type="cofactor">
    <cofactor evidence="1">
        <name>FMN</name>
        <dbReference type="ChEBI" id="CHEBI:58210"/>
    </cofactor>
</comment>
<dbReference type="Pfam" id="PF00881">
    <property type="entry name" value="Nitroreductase"/>
    <property type="match status" value="1"/>
</dbReference>
<evidence type="ECO:0000256" key="2">
    <source>
        <dbReference type="ARBA" id="ARBA00007118"/>
    </source>
</evidence>
<keyword evidence="4" id="KW-0288">FMN</keyword>
<comment type="similarity">
    <text evidence="2">Belongs to the nitroreductase family.</text>
</comment>
<evidence type="ECO:0000259" key="6">
    <source>
        <dbReference type="Pfam" id="PF00881"/>
    </source>
</evidence>
<evidence type="ECO:0000313" key="7">
    <source>
        <dbReference type="EMBL" id="EAK3904269.1"/>
    </source>
</evidence>
<evidence type="ECO:0000256" key="1">
    <source>
        <dbReference type="ARBA" id="ARBA00001917"/>
    </source>
</evidence>
<feature type="domain" description="Nitroreductase" evidence="6">
    <location>
        <begin position="4"/>
        <end position="186"/>
    </location>
</feature>
<dbReference type="PANTHER" id="PTHR43673:SF2">
    <property type="entry name" value="NITROREDUCTASE"/>
    <property type="match status" value="1"/>
</dbReference>
<evidence type="ECO:0000256" key="5">
    <source>
        <dbReference type="ARBA" id="ARBA00023002"/>
    </source>
</evidence>
<feature type="non-terminal residue" evidence="7">
    <location>
        <position position="1"/>
    </location>
</feature>
<dbReference type="InterPro" id="IPR029479">
    <property type="entry name" value="Nitroreductase"/>
</dbReference>
<sequence>ALNYRRSIRDFSDRPLAKETIKEIIADARRAPSWVNSQPWEVYVATGKTLETIKELHLELSQRGLPGNSDLPFMHRDKMSPLARQNAGAWSQALQTFLGVDAEQMGRAQITLFNAPALVYLTLPKNTSEWSIYDLGAFGQTLMLAAADRKIDSMPAWEIVKYPSVVKNIMQIPDDKQLVMGIALGYRDQETKINGFYTERSEVDKFLTFKD</sequence>
<name>A0A5T0UIJ6_CAMJU</name>
<evidence type="ECO:0000256" key="3">
    <source>
        <dbReference type="ARBA" id="ARBA00022630"/>
    </source>
</evidence>
<gene>
    <name evidence="7" type="ORF">CW563_09345</name>
</gene>
<protein>
    <submittedName>
        <fullName evidence="7">Nitroreductase</fullName>
    </submittedName>
</protein>
<organism evidence="7">
    <name type="scientific">Campylobacter jejuni</name>
    <dbReference type="NCBI Taxonomy" id="197"/>
    <lineage>
        <taxon>Bacteria</taxon>
        <taxon>Pseudomonadati</taxon>
        <taxon>Campylobacterota</taxon>
        <taxon>Epsilonproteobacteria</taxon>
        <taxon>Campylobacterales</taxon>
        <taxon>Campylobacteraceae</taxon>
        <taxon>Campylobacter</taxon>
    </lineage>
</organism>
<accession>A0A5T0UIJ6</accession>
<reference evidence="7" key="1">
    <citation type="submission" date="2018-06" db="EMBL/GenBank/DDBJ databases">
        <authorList>
            <consortium name="PulseNet: The National Subtyping Network for Foodborne Disease Surveillance"/>
            <person name="Tarr C.L."/>
            <person name="Trees E."/>
            <person name="Katz L.S."/>
            <person name="Carleton-Romer H.A."/>
            <person name="Stroika S."/>
            <person name="Kucerova Z."/>
            <person name="Roache K.F."/>
            <person name="Sabol A.L."/>
            <person name="Besser J."/>
            <person name="Gerner-Smidt P."/>
        </authorList>
    </citation>
    <scope>NUCLEOTIDE SEQUENCE</scope>
    <source>
        <strain evidence="7">PNUSAC003301</strain>
    </source>
</reference>
<dbReference type="CDD" id="cd02136">
    <property type="entry name" value="PnbA_NfnB-like"/>
    <property type="match status" value="1"/>
</dbReference>
<dbReference type="SUPFAM" id="SSF55469">
    <property type="entry name" value="FMN-dependent nitroreductase-like"/>
    <property type="match status" value="1"/>
</dbReference>
<dbReference type="Gene3D" id="3.40.109.10">
    <property type="entry name" value="NADH Oxidase"/>
    <property type="match status" value="1"/>
</dbReference>
<evidence type="ECO:0000256" key="4">
    <source>
        <dbReference type="ARBA" id="ARBA00022643"/>
    </source>
</evidence>
<keyword evidence="3" id="KW-0285">Flavoprotein</keyword>
<dbReference type="GO" id="GO:0016491">
    <property type="term" value="F:oxidoreductase activity"/>
    <property type="evidence" value="ECO:0007669"/>
    <property type="project" value="UniProtKB-KW"/>
</dbReference>
<proteinExistence type="inferred from homology"/>
<dbReference type="InterPro" id="IPR000415">
    <property type="entry name" value="Nitroreductase-like"/>
</dbReference>
<dbReference type="AlphaFoldDB" id="A0A5T0UIJ6"/>
<dbReference type="PANTHER" id="PTHR43673">
    <property type="entry name" value="NAD(P)H NITROREDUCTASE YDGI-RELATED"/>
    <property type="match status" value="1"/>
</dbReference>